<dbReference type="KEGG" id="gai:IMCC3135_06640"/>
<gene>
    <name evidence="2" type="ORF">IMCC3135_06640</name>
</gene>
<dbReference type="Gene3D" id="2.60.120.1140">
    <property type="entry name" value="Protein of unknown function DUF192"/>
    <property type="match status" value="1"/>
</dbReference>
<keyword evidence="1" id="KW-0472">Membrane</keyword>
<dbReference type="PANTHER" id="PTHR37953:SF1">
    <property type="entry name" value="UPF0127 PROTEIN MJ1496"/>
    <property type="match status" value="1"/>
</dbReference>
<evidence type="ECO:0000313" key="2">
    <source>
        <dbReference type="EMBL" id="ASJ71435.1"/>
    </source>
</evidence>
<name>A0A2Z2NLK8_9GAMM</name>
<keyword evidence="3" id="KW-1185">Reference proteome</keyword>
<dbReference type="Pfam" id="PF02643">
    <property type="entry name" value="DUF192"/>
    <property type="match status" value="1"/>
</dbReference>
<dbReference type="InterPro" id="IPR003795">
    <property type="entry name" value="DUF192"/>
</dbReference>
<evidence type="ECO:0008006" key="4">
    <source>
        <dbReference type="Google" id="ProtNLM"/>
    </source>
</evidence>
<dbReference type="RefSeq" id="WP_088916874.1">
    <property type="nucleotide sequence ID" value="NZ_CP018632.1"/>
</dbReference>
<protein>
    <recommendedName>
        <fullName evidence="4">DUF192 domain-containing protein</fullName>
    </recommendedName>
</protein>
<dbReference type="AlphaFoldDB" id="A0A2Z2NLK8"/>
<dbReference type="OrthoDB" id="5526466at2"/>
<accession>A0A2Z2NLK8</accession>
<keyword evidence="1" id="KW-1133">Transmembrane helix</keyword>
<feature type="transmembrane region" description="Helical" evidence="1">
    <location>
        <begin position="29"/>
        <end position="49"/>
    </location>
</feature>
<proteinExistence type="predicted"/>
<sequence length="178" mass="19834">MNYGDYSNRRYPIIKVGAHRPQFRAAHPVWRVTTVLFGLVVTLCVLFAGNVPAQETEAQPILPGVTLMIDGKPLKTEIAATSQQRYMGLSFRPSMADDAGMLFVYDAERPLTFTMRNTLIPLSIAFISADLVINEIHDMDVGPNQLFDSRNIAMFALEVNQGWFEQNGIKAGAQIVMQ</sequence>
<keyword evidence="1" id="KW-0812">Transmembrane</keyword>
<reference evidence="2 3" key="1">
    <citation type="submission" date="2016-12" db="EMBL/GenBank/DDBJ databases">
        <authorList>
            <person name="Song W.-J."/>
            <person name="Kurnit D.M."/>
        </authorList>
    </citation>
    <scope>NUCLEOTIDE SEQUENCE [LARGE SCALE GENOMIC DNA]</scope>
    <source>
        <strain evidence="2 3">IMCC3135</strain>
    </source>
</reference>
<evidence type="ECO:0000313" key="3">
    <source>
        <dbReference type="Proteomes" id="UP000250079"/>
    </source>
</evidence>
<dbReference type="EMBL" id="CP018632">
    <property type="protein sequence ID" value="ASJ71435.1"/>
    <property type="molecule type" value="Genomic_DNA"/>
</dbReference>
<dbReference type="PANTHER" id="PTHR37953">
    <property type="entry name" value="UPF0127 PROTEIN MJ1496"/>
    <property type="match status" value="1"/>
</dbReference>
<dbReference type="Proteomes" id="UP000250079">
    <property type="component" value="Chromosome"/>
</dbReference>
<evidence type="ECO:0000256" key="1">
    <source>
        <dbReference type="SAM" id="Phobius"/>
    </source>
</evidence>
<organism evidence="2 3">
    <name type="scientific">Granulosicoccus antarcticus IMCC3135</name>
    <dbReference type="NCBI Taxonomy" id="1192854"/>
    <lineage>
        <taxon>Bacteria</taxon>
        <taxon>Pseudomonadati</taxon>
        <taxon>Pseudomonadota</taxon>
        <taxon>Gammaproteobacteria</taxon>
        <taxon>Chromatiales</taxon>
        <taxon>Granulosicoccaceae</taxon>
        <taxon>Granulosicoccus</taxon>
    </lineage>
</organism>
<dbReference type="InterPro" id="IPR038695">
    <property type="entry name" value="Saro_0823-like_sf"/>
</dbReference>